<keyword evidence="8" id="KW-1185">Reference proteome</keyword>
<protein>
    <submittedName>
        <fullName evidence="7">Carboxy terminal-processing peptidase</fullName>
        <ecNumber evidence="7">3.4.21.102</ecNumber>
    </submittedName>
</protein>
<keyword evidence="3 5" id="KW-0378">Hydrolase</keyword>
<dbReference type="Gene3D" id="2.30.42.10">
    <property type="match status" value="1"/>
</dbReference>
<evidence type="ECO:0000256" key="1">
    <source>
        <dbReference type="ARBA" id="ARBA00009179"/>
    </source>
</evidence>
<evidence type="ECO:0000259" key="6">
    <source>
        <dbReference type="PROSITE" id="PS50106"/>
    </source>
</evidence>
<organism evidence="7 8">
    <name type="scientific">Splendidivirga corallicola</name>
    <dbReference type="NCBI Taxonomy" id="3051826"/>
    <lineage>
        <taxon>Bacteria</taxon>
        <taxon>Pseudomonadati</taxon>
        <taxon>Bacteroidota</taxon>
        <taxon>Cytophagia</taxon>
        <taxon>Cytophagales</taxon>
        <taxon>Splendidivirgaceae</taxon>
        <taxon>Splendidivirga</taxon>
    </lineage>
</organism>
<dbReference type="InterPro" id="IPR029045">
    <property type="entry name" value="ClpP/crotonase-like_dom_sf"/>
</dbReference>
<comment type="caution">
    <text evidence="7">The sequence shown here is derived from an EMBL/GenBank/DDBJ whole genome shotgun (WGS) entry which is preliminary data.</text>
</comment>
<accession>A0ABT8KZ37</accession>
<dbReference type="InterPro" id="IPR004447">
    <property type="entry name" value="Peptidase_S41A"/>
</dbReference>
<dbReference type="Gene3D" id="3.90.226.10">
    <property type="entry name" value="2-enoyl-CoA Hydratase, Chain A, domain 1"/>
    <property type="match status" value="1"/>
</dbReference>
<dbReference type="CDD" id="cd07560">
    <property type="entry name" value="Peptidase_S41_CPP"/>
    <property type="match status" value="1"/>
</dbReference>
<name>A0ABT8KZ37_9BACT</name>
<keyword evidence="2 5" id="KW-0645">Protease</keyword>
<evidence type="ECO:0000313" key="8">
    <source>
        <dbReference type="Proteomes" id="UP001172082"/>
    </source>
</evidence>
<gene>
    <name evidence="7" type="ORF">QQ008_25935</name>
</gene>
<dbReference type="SMART" id="SM00228">
    <property type="entry name" value="PDZ"/>
    <property type="match status" value="1"/>
</dbReference>
<dbReference type="PANTHER" id="PTHR32060:SF22">
    <property type="entry name" value="CARBOXYL-TERMINAL-PROCESSING PEPTIDASE 3, CHLOROPLASTIC"/>
    <property type="match status" value="1"/>
</dbReference>
<dbReference type="EMBL" id="JAUJEA010000013">
    <property type="protein sequence ID" value="MDN5204858.1"/>
    <property type="molecule type" value="Genomic_DNA"/>
</dbReference>
<dbReference type="Pfam" id="PF11818">
    <property type="entry name" value="DUF3340"/>
    <property type="match status" value="1"/>
</dbReference>
<feature type="domain" description="PDZ" evidence="6">
    <location>
        <begin position="248"/>
        <end position="318"/>
    </location>
</feature>
<evidence type="ECO:0000256" key="5">
    <source>
        <dbReference type="RuleBase" id="RU004404"/>
    </source>
</evidence>
<comment type="similarity">
    <text evidence="1 5">Belongs to the peptidase S41A family.</text>
</comment>
<dbReference type="PANTHER" id="PTHR32060">
    <property type="entry name" value="TAIL-SPECIFIC PROTEASE"/>
    <property type="match status" value="1"/>
</dbReference>
<dbReference type="RefSeq" id="WP_346754881.1">
    <property type="nucleotide sequence ID" value="NZ_JAUJEA010000013.1"/>
</dbReference>
<dbReference type="Proteomes" id="UP001172082">
    <property type="component" value="Unassembled WGS sequence"/>
</dbReference>
<dbReference type="GO" id="GO:0004252">
    <property type="term" value="F:serine-type endopeptidase activity"/>
    <property type="evidence" value="ECO:0007669"/>
    <property type="project" value="UniProtKB-EC"/>
</dbReference>
<evidence type="ECO:0000313" key="7">
    <source>
        <dbReference type="EMBL" id="MDN5204858.1"/>
    </source>
</evidence>
<keyword evidence="4 5" id="KW-0720">Serine protease</keyword>
<dbReference type="NCBIfam" id="TIGR00225">
    <property type="entry name" value="prc"/>
    <property type="match status" value="1"/>
</dbReference>
<evidence type="ECO:0000256" key="3">
    <source>
        <dbReference type="ARBA" id="ARBA00022801"/>
    </source>
</evidence>
<dbReference type="SMART" id="SM00245">
    <property type="entry name" value="TSPc"/>
    <property type="match status" value="1"/>
</dbReference>
<dbReference type="PROSITE" id="PS50106">
    <property type="entry name" value="PDZ"/>
    <property type="match status" value="1"/>
</dbReference>
<evidence type="ECO:0000256" key="2">
    <source>
        <dbReference type="ARBA" id="ARBA00022670"/>
    </source>
</evidence>
<dbReference type="Pfam" id="PF03572">
    <property type="entry name" value="Peptidase_S41"/>
    <property type="match status" value="1"/>
</dbReference>
<dbReference type="InterPro" id="IPR020992">
    <property type="entry name" value="Tail_Prtase_C"/>
</dbReference>
<dbReference type="InterPro" id="IPR040573">
    <property type="entry name" value="TSP_N"/>
</dbReference>
<dbReference type="InterPro" id="IPR005151">
    <property type="entry name" value="Tail-specific_protease"/>
</dbReference>
<dbReference type="EC" id="3.4.21.102" evidence="7"/>
<dbReference type="SUPFAM" id="SSF50156">
    <property type="entry name" value="PDZ domain-like"/>
    <property type="match status" value="1"/>
</dbReference>
<proteinExistence type="inferred from homology"/>
<dbReference type="InterPro" id="IPR036034">
    <property type="entry name" value="PDZ_sf"/>
</dbReference>
<dbReference type="Pfam" id="PF00595">
    <property type="entry name" value="PDZ"/>
    <property type="match status" value="1"/>
</dbReference>
<reference evidence="7" key="1">
    <citation type="submission" date="2023-06" db="EMBL/GenBank/DDBJ databases">
        <title>Genomic of Parafulvivirga corallium.</title>
        <authorList>
            <person name="Wang G."/>
        </authorList>
    </citation>
    <scope>NUCLEOTIDE SEQUENCE</scope>
    <source>
        <strain evidence="7">BMA10</strain>
    </source>
</reference>
<dbReference type="InterPro" id="IPR001478">
    <property type="entry name" value="PDZ"/>
</dbReference>
<dbReference type="SUPFAM" id="SSF52096">
    <property type="entry name" value="ClpP/crotonase"/>
    <property type="match status" value="1"/>
</dbReference>
<dbReference type="Pfam" id="PF17804">
    <property type="entry name" value="TSP_NTD"/>
    <property type="match status" value="1"/>
</dbReference>
<evidence type="ECO:0000256" key="4">
    <source>
        <dbReference type="ARBA" id="ARBA00022825"/>
    </source>
</evidence>
<sequence>MKNRLYVFTPLFLIFFLFSSYEPTREVADKNEVLVRLIMQSLDQGHFQNKSVDDQFSNSVFNDYVEQIDFNKKFLTQEDMNVLGAFRDQIDDQVNKGSLEFFYRSEEIVTKRISEIAEFYKEILSKPFDFTKKENIEFDVEKIEFPANSKELKETWRKYLKYRTLVRLADAIKIQETRKEKGEKIEVKSFKALEEKARKDVLESHDEWFNRMFKLEQDDWLSIYLNTITATYDPHTNYLPPRDKENFDIAMAGQLEGIGARLMDKDGYVTVSEIVPGSACWKQGDLSVGDKILKVGQGDEEPLDIVNMRTDYAVKFIRGKKGTEVRLTVQKLDGSNMVIPIIRDVVVIKETYAKSAIIDGTGYIKLPKFYANFQDLEGRRCAVDVQKEIERLKEENVNGLVLDLRDNGGGSLQDVVEMAGLFIEKGPIVQVKGKRGEPRVFEDRDPDVLYDGPLVIMVNSYSASASEILAAAMQDYDRAVILGSSPATFGKGTVQRPFNLDGFISEDYADIKPLGAIKLTLQKFYRINGGATQLKGVKPDIILPDTRSYLDIGEKEQDHPIPWDEIEPLKFRKWEKSIPDIDNLREKSIVRTTDNETFELIDESARIYKERQKDTRFSLNLKEYQDKAAGIEKVASKYRNILKEVPGIKISRTVFDQNLIDGDSLALKDANRWYASIRKDVYVHEAVNIVNDMK</sequence>